<gene>
    <name evidence="2" type="ORF">ABRY90_09350</name>
    <name evidence="3" type="ORF">ABRZ10_03505</name>
</gene>
<dbReference type="PANTHER" id="PTHR35810:SF1">
    <property type="entry name" value="CYTOPLASMIC PROTEIN"/>
    <property type="match status" value="1"/>
</dbReference>
<dbReference type="Pfam" id="PF02661">
    <property type="entry name" value="Fic"/>
    <property type="match status" value="1"/>
</dbReference>
<accession>A0AB39DTH6</accession>
<dbReference type="SUPFAM" id="SSF140931">
    <property type="entry name" value="Fic-like"/>
    <property type="match status" value="1"/>
</dbReference>
<evidence type="ECO:0000313" key="2">
    <source>
        <dbReference type="EMBL" id="XDJ57487.1"/>
    </source>
</evidence>
<dbReference type="PROSITE" id="PS51459">
    <property type="entry name" value="FIDO"/>
    <property type="match status" value="1"/>
</dbReference>
<dbReference type="PANTHER" id="PTHR35810">
    <property type="entry name" value="CYTOPLASMIC PROTEIN-RELATED"/>
    <property type="match status" value="1"/>
</dbReference>
<dbReference type="AlphaFoldDB" id="A0AB39DTH6"/>
<organism evidence="2">
    <name type="scientific">Castellaniella ginsengisoli</name>
    <dbReference type="NCBI Taxonomy" id="546114"/>
    <lineage>
        <taxon>Bacteria</taxon>
        <taxon>Pseudomonadati</taxon>
        <taxon>Pseudomonadota</taxon>
        <taxon>Betaproteobacteria</taxon>
        <taxon>Burkholderiales</taxon>
        <taxon>Alcaligenaceae</taxon>
        <taxon>Castellaniella</taxon>
    </lineage>
</organism>
<protein>
    <submittedName>
        <fullName evidence="2">Virulence protein RhuM/Fic/DOC family protein</fullName>
    </submittedName>
</protein>
<proteinExistence type="predicted"/>
<evidence type="ECO:0000259" key="1">
    <source>
        <dbReference type="PROSITE" id="PS51459"/>
    </source>
</evidence>
<dbReference type="EMBL" id="CP158265">
    <property type="protein sequence ID" value="XDJ77888.1"/>
    <property type="molecule type" value="Genomic_DNA"/>
</dbReference>
<feature type="domain" description="Fido" evidence="1">
    <location>
        <begin position="189"/>
        <end position="321"/>
    </location>
</feature>
<reference evidence="2" key="1">
    <citation type="submission" date="2024-05" db="EMBL/GenBank/DDBJ databases">
        <authorList>
            <person name="Luo Y.-C."/>
            <person name="Nicholds J."/>
            <person name="Mortimer T."/>
            <person name="Maboni G."/>
        </authorList>
    </citation>
    <scope>NUCLEOTIDE SEQUENCE</scope>
    <source>
        <strain evidence="3">143769</strain>
        <strain evidence="2">148131</strain>
    </source>
</reference>
<dbReference type="EMBL" id="CP158258">
    <property type="protein sequence ID" value="XDJ57487.1"/>
    <property type="molecule type" value="Genomic_DNA"/>
</dbReference>
<sequence>MTEGQQLIIFEAEAGQVEVRLEGETVWLSQAQMAELFDKDVRTINEHIQNVYLEGELDQPATIRKFRIVRQEGSRQVQRDIAHYNLDVIISVGYRVKSQQGTRFRQWATQVLRQHLTQGYTLSQQRFAQNAAELEAALTLVKKAAAGAALTTDQGRGLVDVIARYTHTFLWLQRYDEGLLAEPTGSPGGVLPSPDEAHAGIARLKADLMARREATHLFGNERDDHFIAILGNLDQTVFGEPAYPTIEAKAAHLLYFVIKNHPFSDGNKRIGSYLFVDFLARNGRLLRHNEPVINDVGLAALALLVAESDPKAKEVMIRLIENMLAPAQTSHQASPNTPPGELAR</sequence>
<evidence type="ECO:0000313" key="3">
    <source>
        <dbReference type="EMBL" id="XDJ77888.1"/>
    </source>
</evidence>
<name>A0AB39DTH6_9BURK</name>
<dbReference type="InterPro" id="IPR011204">
    <property type="entry name" value="Virulence_RhuM-like"/>
</dbReference>
<dbReference type="Gene3D" id="1.20.120.1870">
    <property type="entry name" value="Fic/DOC protein, Fido domain"/>
    <property type="match status" value="1"/>
</dbReference>
<dbReference type="InterPro" id="IPR036597">
    <property type="entry name" value="Fido-like_dom_sf"/>
</dbReference>
<dbReference type="InterPro" id="IPR003812">
    <property type="entry name" value="Fido"/>
</dbReference>
<dbReference type="Pfam" id="PF13310">
    <property type="entry name" value="Virulence_RhuM"/>
    <property type="match status" value="1"/>
</dbReference>
<dbReference type="InterPro" id="IPR053737">
    <property type="entry name" value="Type_II_TA_Toxin"/>
</dbReference>
<dbReference type="RefSeq" id="WP_368648406.1">
    <property type="nucleotide sequence ID" value="NZ_CP158258.1"/>
</dbReference>